<dbReference type="Pfam" id="PF16187">
    <property type="entry name" value="Peptidase_M16_M"/>
    <property type="match status" value="1"/>
</dbReference>
<dbReference type="GO" id="GO:0007323">
    <property type="term" value="P:peptide pheromone maturation"/>
    <property type="evidence" value="ECO:0007669"/>
    <property type="project" value="EnsemblFungi"/>
</dbReference>
<dbReference type="HOGENOM" id="CLU_008088_0_0_1"/>
<dbReference type="InterPro" id="IPR050626">
    <property type="entry name" value="Peptidase_M16"/>
</dbReference>
<dbReference type="GO" id="GO:0043171">
    <property type="term" value="P:peptide catabolic process"/>
    <property type="evidence" value="ECO:0007669"/>
    <property type="project" value="TreeGrafter"/>
</dbReference>
<keyword evidence="12" id="KW-1185">Reference proteome</keyword>
<evidence type="ECO:0000259" key="9">
    <source>
        <dbReference type="Pfam" id="PF16187"/>
    </source>
</evidence>
<dbReference type="RefSeq" id="XP_001647086.1">
    <property type="nucleotide sequence ID" value="XM_001647036.1"/>
</dbReference>
<dbReference type="GeneID" id="5547563"/>
<dbReference type="Gene3D" id="3.30.830.10">
    <property type="entry name" value="Metalloenzyme, LuxS/M16 peptidase-like"/>
    <property type="match status" value="4"/>
</dbReference>
<dbReference type="Pfam" id="PF00675">
    <property type="entry name" value="Peptidase_M16"/>
    <property type="match status" value="1"/>
</dbReference>
<dbReference type="OrthoDB" id="952271at2759"/>
<dbReference type="GO" id="GO:0007120">
    <property type="term" value="P:axial cellular bud site selection"/>
    <property type="evidence" value="ECO:0007669"/>
    <property type="project" value="EnsemblFungi"/>
</dbReference>
<dbReference type="PANTHER" id="PTHR43690">
    <property type="entry name" value="NARDILYSIN"/>
    <property type="match status" value="1"/>
</dbReference>
<evidence type="ECO:0000256" key="2">
    <source>
        <dbReference type="ARBA" id="ARBA00007261"/>
    </source>
</evidence>
<gene>
    <name evidence="11" type="ORF">Kpol_1050p88</name>
</gene>
<dbReference type="KEGG" id="vpo:Kpol_1050p88"/>
<dbReference type="FunFam" id="3.30.830.10:FF:000012">
    <property type="entry name" value="Protease 3"/>
    <property type="match status" value="1"/>
</dbReference>
<dbReference type="InterPro" id="IPR032632">
    <property type="entry name" value="Peptidase_M16_M"/>
</dbReference>
<keyword evidence="6" id="KW-0862">Zinc</keyword>
<dbReference type="EMBL" id="DS480381">
    <property type="protein sequence ID" value="EDO19228.1"/>
    <property type="molecule type" value="Genomic_DNA"/>
</dbReference>
<feature type="domain" description="Coenzyme PQQ synthesis protein F-like C-terminal lobe" evidence="10">
    <location>
        <begin position="919"/>
        <end position="981"/>
    </location>
</feature>
<organism evidence="12">
    <name type="scientific">Vanderwaltozyma polyspora (strain ATCC 22028 / DSM 70294 / BCRC 21397 / CBS 2163 / NBRC 10782 / NRRL Y-8283 / UCD 57-17)</name>
    <name type="common">Kluyveromyces polysporus</name>
    <dbReference type="NCBI Taxonomy" id="436907"/>
    <lineage>
        <taxon>Eukaryota</taxon>
        <taxon>Fungi</taxon>
        <taxon>Dikarya</taxon>
        <taxon>Ascomycota</taxon>
        <taxon>Saccharomycotina</taxon>
        <taxon>Saccharomycetes</taxon>
        <taxon>Saccharomycetales</taxon>
        <taxon>Saccharomycetaceae</taxon>
        <taxon>Vanderwaltozyma</taxon>
    </lineage>
</organism>
<keyword evidence="7" id="KW-0482">Metalloprotease</keyword>
<dbReference type="STRING" id="436907.A7TEY2"/>
<dbReference type="InParanoid" id="A7TEY2"/>
<dbReference type="InterPro" id="IPR054734">
    <property type="entry name" value="PqqF-like_C_4"/>
</dbReference>
<evidence type="ECO:0000256" key="3">
    <source>
        <dbReference type="ARBA" id="ARBA00022670"/>
    </source>
</evidence>
<accession>A7TEY2</accession>
<dbReference type="InterPro" id="IPR011765">
    <property type="entry name" value="Pept_M16_N"/>
</dbReference>
<sequence length="1213" mass="137183">MSWSEVKNYDIPFYTPISYRGRTNKLCRLPNGMLVLLISDPGESSFGCSLSVATGSHNDPKEIPGLAHLCEHMILAAGSKKYPNPGLYHELIAKNKGLQNAYTTGEQTTFYFELPNVNQTSTPVFEDIIDVFASFFKDPLFNQTLTSKEIYAIESEHTGNTSNPTKIFYHAERLLANSNHPFSHFSTGNINTLSSGPQLRKINLKSLLDSYFKVNFKAENMTLCIKGPQSVNILTKIAIRYFSDIKGLNSIKKPKRFGTIRKSISTSEKSIPLSPSSPTSCKSISSVLSETNSSLLSTKILENVWSPKYNNMVCFDPKPKYNTIIVKSNKKPVLRLVFPVVTNKGKFSKEELITFCNLWCETLGDESENSICNILMNEEYITDILAFTSDFALNNIGLILEFSLTDKGLNNVSHIINSIMESAIPKLSKEYTEELARFLSECDSIDLLNFLHKESELSPMEECSDLSGLMQTDLDILKPECLFKQSPMIVGNKYPTIGNFGESSESRQWWLNKATMYQEFLEMYMNKDLLRIALLCDFSEKQYFGKNVSEQKLVTDTFYEFDYIKLSVLPEKVPEDQVDIFSNLKFPAKNEYIPELGRSLLYLREMLKKVSYESRSPILSLTTPSKATRPIPKLAEKGDMYEMWVMEDKFRPSTEKKTIVTFDLLSLDVPPTPKNTMHLEILGQILYVLLSPKLYPSLKLGYTYEIASSSKGDVRLSFTLSGYSDGLTEVVKTVIKTCFTIAIDDEIPSKRLLRRARILTRRKYESAAAENCAKLASVGLIIMLEKYIWPLEDRLNALEESDIHSFKEFCIAFLRSKKYLNLIVQGNLKCANEINKYLNDSFTNHLGEKSGKNTKSVDCSKTTKLLEPGTNCIFEHFGHPDDPNNCIVYFIQTGKRDDKKALALTSFTEYLLSLTLVPDLRNKKQIGYVVFGGMRVLSDTVGIHITVMSGSNPLDLEEKIDEYLYFLESEVLKKLSEEQFGKKFVKDYLSTMGGDSTGDMMSTAGPPNVLDGIAANVQAGDFSVLNSLQMITHRRIKNEITSKRYNFSNDDIETDLNFIKHLTLKKYLKFFEENISISSVNRSKLSVAITSPMATQEIMNRKFFLQLEGFLKLNGFTINNDTLKSMVSESQGRPGKLFKLLFNYFSNRGEGWKFCKIVTSEVLKIIAISVKPNFSGIFPSSKQSDSSNIQTWSSSVKPAITLTKVNDVHIFKV</sequence>
<keyword evidence="3" id="KW-0645">Protease</keyword>
<dbReference type="FunCoup" id="A7TEY2">
    <property type="interactions" value="59"/>
</dbReference>
<feature type="domain" description="Peptidase M16 N-terminal" evidence="8">
    <location>
        <begin position="35"/>
        <end position="164"/>
    </location>
</feature>
<dbReference type="GO" id="GO:0004222">
    <property type="term" value="F:metalloendopeptidase activity"/>
    <property type="evidence" value="ECO:0007669"/>
    <property type="project" value="EnsemblFungi"/>
</dbReference>
<dbReference type="PhylomeDB" id="A7TEY2"/>
<name>A7TEY2_VANPO</name>
<dbReference type="InterPro" id="IPR001431">
    <property type="entry name" value="Pept_M16_Zn_BS"/>
</dbReference>
<dbReference type="PANTHER" id="PTHR43690:SF18">
    <property type="entry name" value="INSULIN-DEGRADING ENZYME-RELATED"/>
    <property type="match status" value="1"/>
</dbReference>
<evidence type="ECO:0000313" key="12">
    <source>
        <dbReference type="Proteomes" id="UP000000267"/>
    </source>
</evidence>
<dbReference type="GO" id="GO:0005739">
    <property type="term" value="C:mitochondrion"/>
    <property type="evidence" value="ECO:0007669"/>
    <property type="project" value="TreeGrafter"/>
</dbReference>
<evidence type="ECO:0000256" key="5">
    <source>
        <dbReference type="ARBA" id="ARBA00022801"/>
    </source>
</evidence>
<keyword evidence="5" id="KW-0378">Hydrolase</keyword>
<proteinExistence type="inferred from homology"/>
<dbReference type="PROSITE" id="PS00143">
    <property type="entry name" value="INSULINASE"/>
    <property type="match status" value="1"/>
</dbReference>
<dbReference type="OMA" id="HLCEHMI"/>
<dbReference type="SUPFAM" id="SSF63411">
    <property type="entry name" value="LuxS/MPP-like metallohydrolase"/>
    <property type="match status" value="4"/>
</dbReference>
<protein>
    <recommendedName>
        <fullName evidence="13">Peptidase M16 N-terminal domain-containing protein</fullName>
    </recommendedName>
</protein>
<reference evidence="11 12" key="1">
    <citation type="journal article" date="2007" name="Proc. Natl. Acad. Sci. U.S.A.">
        <title>Independent sorting-out of thousands of duplicated gene pairs in two yeast species descended from a whole-genome duplication.</title>
        <authorList>
            <person name="Scannell D.R."/>
            <person name="Frank A.C."/>
            <person name="Conant G.C."/>
            <person name="Byrne K.P."/>
            <person name="Woolfit M."/>
            <person name="Wolfe K.H."/>
        </authorList>
    </citation>
    <scope>NUCLEOTIDE SEQUENCE [LARGE SCALE GENOMIC DNA]</scope>
    <source>
        <strain evidence="12">ATCC 22028 / DSM 70294 / BCRC 21397 / CBS 2163 / NBRC 10782 / NRRL Y-8283 / UCD 57-17</strain>
    </source>
</reference>
<evidence type="ECO:0000256" key="7">
    <source>
        <dbReference type="ARBA" id="ARBA00023049"/>
    </source>
</evidence>
<dbReference type="AlphaFoldDB" id="A7TEY2"/>
<comment type="similarity">
    <text evidence="2">Belongs to the peptidase M16 family.</text>
</comment>
<evidence type="ECO:0000256" key="4">
    <source>
        <dbReference type="ARBA" id="ARBA00022723"/>
    </source>
</evidence>
<dbReference type="GO" id="GO:0005935">
    <property type="term" value="C:cellular bud neck"/>
    <property type="evidence" value="ECO:0007669"/>
    <property type="project" value="EnsemblFungi"/>
</dbReference>
<evidence type="ECO:0000313" key="11">
    <source>
        <dbReference type="EMBL" id="EDO19228.1"/>
    </source>
</evidence>
<dbReference type="GO" id="GO:0051603">
    <property type="term" value="P:proteolysis involved in protein catabolic process"/>
    <property type="evidence" value="ECO:0007669"/>
    <property type="project" value="TreeGrafter"/>
</dbReference>
<dbReference type="InterPro" id="IPR011249">
    <property type="entry name" value="Metalloenz_LuxS/M16"/>
</dbReference>
<evidence type="ECO:0000259" key="10">
    <source>
        <dbReference type="Pfam" id="PF22456"/>
    </source>
</evidence>
<dbReference type="eggNOG" id="KOG0959">
    <property type="taxonomic scope" value="Eukaryota"/>
</dbReference>
<dbReference type="GO" id="GO:0043332">
    <property type="term" value="C:mating projection tip"/>
    <property type="evidence" value="ECO:0007669"/>
    <property type="project" value="EnsemblFungi"/>
</dbReference>
<evidence type="ECO:0000256" key="1">
    <source>
        <dbReference type="ARBA" id="ARBA00001947"/>
    </source>
</evidence>
<dbReference type="Proteomes" id="UP000000267">
    <property type="component" value="Unassembled WGS sequence"/>
</dbReference>
<feature type="domain" description="Peptidase M16 middle/third" evidence="9">
    <location>
        <begin position="518"/>
        <end position="797"/>
    </location>
</feature>
<dbReference type="GO" id="GO:0046872">
    <property type="term" value="F:metal ion binding"/>
    <property type="evidence" value="ECO:0007669"/>
    <property type="project" value="UniProtKB-KW"/>
</dbReference>
<comment type="cofactor">
    <cofactor evidence="1">
        <name>Zn(2+)</name>
        <dbReference type="ChEBI" id="CHEBI:29105"/>
    </cofactor>
</comment>
<keyword evidence="4" id="KW-0479">Metal-binding</keyword>
<dbReference type="GO" id="GO:0005829">
    <property type="term" value="C:cytosol"/>
    <property type="evidence" value="ECO:0007669"/>
    <property type="project" value="TreeGrafter"/>
</dbReference>
<dbReference type="MEROPS" id="M16.007"/>
<evidence type="ECO:0000259" key="8">
    <source>
        <dbReference type="Pfam" id="PF00675"/>
    </source>
</evidence>
<evidence type="ECO:0008006" key="13">
    <source>
        <dbReference type="Google" id="ProtNLM"/>
    </source>
</evidence>
<dbReference type="Pfam" id="PF22456">
    <property type="entry name" value="PqqF-like_C_4"/>
    <property type="match status" value="1"/>
</dbReference>
<evidence type="ECO:0000256" key="6">
    <source>
        <dbReference type="ARBA" id="ARBA00022833"/>
    </source>
</evidence>
<dbReference type="GO" id="GO:0000755">
    <property type="term" value="P:cytogamy"/>
    <property type="evidence" value="ECO:0007669"/>
    <property type="project" value="EnsemblFungi"/>
</dbReference>